<evidence type="ECO:0000313" key="4">
    <source>
        <dbReference type="Proteomes" id="UP000216797"/>
    </source>
</evidence>
<keyword evidence="4" id="KW-1185">Reference proteome</keyword>
<dbReference type="RefSeq" id="WP_095006361.1">
    <property type="nucleotide sequence ID" value="NZ_LHUG01000005.1"/>
</dbReference>
<reference evidence="3 4" key="1">
    <citation type="submission" date="2015-08" db="EMBL/GenBank/DDBJ databases">
        <title>Enterococcus genome sequence.</title>
        <authorList>
            <person name="Acedo J.Z."/>
            <person name="Vederas J.C."/>
        </authorList>
    </citation>
    <scope>NUCLEOTIDE SEQUENCE [LARGE SCALE GENOMIC DNA]</scope>
    <source>
        <strain evidence="3 4">49</strain>
    </source>
</reference>
<proteinExistence type="predicted"/>
<sequence length="227" mass="25648">MKTCPVCKQQVEDSAKFCPFCGYEFQIEDQMQVDEMSVSQVSSAIHATTEKENQTAATAFGKIKDVPKKDKRKLKNIKYIAGIGLLAAMIIGLVITANIFNAKAENYQTKEMDFKTQRVKNEKQMTEWAQEQKSWNMPSDANNLDGMKKQLLVKQDELAVNKKKLDHLTKIAEPLNKAYENAVKQKDSKDFNAIFSAYSELYKNRKTNGATDFNDAKEELLGGIGDE</sequence>
<dbReference type="Proteomes" id="UP000216797">
    <property type="component" value="Unassembled WGS sequence"/>
</dbReference>
<dbReference type="InterPro" id="IPR018886">
    <property type="entry name" value="UPF0547"/>
</dbReference>
<protein>
    <recommendedName>
        <fullName evidence="2">UPF0547 domain-containing protein</fullName>
    </recommendedName>
</protein>
<feature type="transmembrane region" description="Helical" evidence="1">
    <location>
        <begin position="79"/>
        <end position="100"/>
    </location>
</feature>
<evidence type="ECO:0000256" key="1">
    <source>
        <dbReference type="SAM" id="Phobius"/>
    </source>
</evidence>
<dbReference type="Pfam" id="PF10571">
    <property type="entry name" value="UPF0547"/>
    <property type="match status" value="1"/>
</dbReference>
<comment type="caution">
    <text evidence="3">The sequence shown here is derived from an EMBL/GenBank/DDBJ whole genome shotgun (WGS) entry which is preliminary data.</text>
</comment>
<dbReference type="EMBL" id="LHUG01000005">
    <property type="protein sequence ID" value="PAB00712.1"/>
    <property type="molecule type" value="Genomic_DNA"/>
</dbReference>
<keyword evidence="1" id="KW-0812">Transmembrane</keyword>
<evidence type="ECO:0000313" key="3">
    <source>
        <dbReference type="EMBL" id="PAB00712.1"/>
    </source>
</evidence>
<keyword evidence="1" id="KW-1133">Transmembrane helix</keyword>
<organism evidence="3 4">
    <name type="scientific">Enterococcus canintestini</name>
    <dbReference type="NCBI Taxonomy" id="317010"/>
    <lineage>
        <taxon>Bacteria</taxon>
        <taxon>Bacillati</taxon>
        <taxon>Bacillota</taxon>
        <taxon>Bacilli</taxon>
        <taxon>Lactobacillales</taxon>
        <taxon>Enterococcaceae</taxon>
        <taxon>Enterococcus</taxon>
    </lineage>
</organism>
<accession>A0A267HR36</accession>
<name>A0A267HR36_9ENTE</name>
<keyword evidence="1" id="KW-0472">Membrane</keyword>
<dbReference type="AlphaFoldDB" id="A0A267HR36"/>
<evidence type="ECO:0000259" key="2">
    <source>
        <dbReference type="Pfam" id="PF10571"/>
    </source>
</evidence>
<gene>
    <name evidence="3" type="ORF">AKL21_05490</name>
</gene>
<feature type="domain" description="UPF0547" evidence="2">
    <location>
        <begin position="2"/>
        <end position="26"/>
    </location>
</feature>